<evidence type="ECO:0000313" key="2">
    <source>
        <dbReference type="EMBL" id="KAK6628041.1"/>
    </source>
</evidence>
<name>A0ABR1AWF0_POLSC</name>
<evidence type="ECO:0000313" key="3">
    <source>
        <dbReference type="Proteomes" id="UP001359485"/>
    </source>
</evidence>
<dbReference type="Proteomes" id="UP001359485">
    <property type="component" value="Unassembled WGS sequence"/>
</dbReference>
<protein>
    <submittedName>
        <fullName evidence="2">Uncharacterized protein</fullName>
    </submittedName>
</protein>
<comment type="caution">
    <text evidence="2">The sequence shown here is derived from an EMBL/GenBank/DDBJ whole genome shotgun (WGS) entry which is preliminary data.</text>
</comment>
<sequence length="102" mass="11502">MIITGKVQTRVLNQVNSNKAMANRQVYEVPTKALMRERDQKKTNRQMQNVRGGKPMATSRNKSITKLAKSGLKTVQARIASATDRYRSSFGLTCPWNSDEKS</sequence>
<proteinExistence type="predicted"/>
<reference evidence="2 3" key="1">
    <citation type="submission" date="2023-09" db="EMBL/GenBank/DDBJ databases">
        <title>Genomes of two closely related lineages of the louse Polyplax serrata with different host specificities.</title>
        <authorList>
            <person name="Martinu J."/>
            <person name="Tarabai H."/>
            <person name="Stefka J."/>
            <person name="Hypsa V."/>
        </authorList>
    </citation>
    <scope>NUCLEOTIDE SEQUENCE [LARGE SCALE GENOMIC DNA]</scope>
    <source>
        <strain evidence="2">98ZLc_SE</strain>
    </source>
</reference>
<dbReference type="EMBL" id="JAWJWF010000045">
    <property type="protein sequence ID" value="KAK6628041.1"/>
    <property type="molecule type" value="Genomic_DNA"/>
</dbReference>
<organism evidence="2 3">
    <name type="scientific">Polyplax serrata</name>
    <name type="common">Common mouse louse</name>
    <dbReference type="NCBI Taxonomy" id="468196"/>
    <lineage>
        <taxon>Eukaryota</taxon>
        <taxon>Metazoa</taxon>
        <taxon>Ecdysozoa</taxon>
        <taxon>Arthropoda</taxon>
        <taxon>Hexapoda</taxon>
        <taxon>Insecta</taxon>
        <taxon>Pterygota</taxon>
        <taxon>Neoptera</taxon>
        <taxon>Paraneoptera</taxon>
        <taxon>Psocodea</taxon>
        <taxon>Troctomorpha</taxon>
        <taxon>Phthiraptera</taxon>
        <taxon>Anoplura</taxon>
        <taxon>Polyplacidae</taxon>
        <taxon>Polyplax</taxon>
    </lineage>
</organism>
<feature type="region of interest" description="Disordered" evidence="1">
    <location>
        <begin position="37"/>
        <end position="62"/>
    </location>
</feature>
<evidence type="ECO:0000256" key="1">
    <source>
        <dbReference type="SAM" id="MobiDB-lite"/>
    </source>
</evidence>
<keyword evidence="3" id="KW-1185">Reference proteome</keyword>
<gene>
    <name evidence="2" type="ORF">RUM44_010523</name>
</gene>
<accession>A0ABR1AWF0</accession>